<dbReference type="PANTHER" id="PTHR39323:SF1">
    <property type="entry name" value="BLR1149 PROTEIN"/>
    <property type="match status" value="1"/>
</dbReference>
<dbReference type="EMBL" id="FOFP01000001">
    <property type="protein sequence ID" value="SEP68324.1"/>
    <property type="molecule type" value="Genomic_DNA"/>
</dbReference>
<comment type="caution">
    <text evidence="2">The sequence shown here is derived from an EMBL/GenBank/DDBJ whole genome shotgun (WGS) entry which is preliminary data.</text>
</comment>
<proteinExistence type="predicted"/>
<keyword evidence="3" id="KW-1185">Reference proteome</keyword>
<accession>A0ABY1B199</accession>
<dbReference type="RefSeq" id="WP_069516870.1">
    <property type="nucleotide sequence ID" value="NZ_FOFP01000001.1"/>
</dbReference>
<dbReference type="Pfam" id="PF00149">
    <property type="entry name" value="Metallophos"/>
    <property type="match status" value="1"/>
</dbReference>
<dbReference type="NCBIfam" id="TIGR04123">
    <property type="entry name" value="P_estr_lig_assc"/>
    <property type="match status" value="1"/>
</dbReference>
<feature type="domain" description="Calcineurin-like phosphoesterase" evidence="1">
    <location>
        <begin position="34"/>
        <end position="122"/>
    </location>
</feature>
<protein>
    <submittedName>
        <fullName evidence="2">Phosphoesterase</fullName>
    </submittedName>
</protein>
<sequence>MNAQLPIECPVTVADTPLLLLADKALYWPDAQALLIADLHLGKAAAYRALGQPVPSGTTAHNLARLDALLARYACRWLIVLGDFLHARQSRAPATMAALAAWRASHPELRISLIRGNHDLSAGDPPAELGIEVVAEPYLVGPFALQHSPEPHPSHHVLAGHVHPVFHLRGRGRERVRLACFCLDERLCLLPAFGSFTGGMAIDALPGRQLYGVTGEGIWRLTPA</sequence>
<dbReference type="Proteomes" id="UP000198512">
    <property type="component" value="Unassembled WGS sequence"/>
</dbReference>
<reference evidence="2 3" key="1">
    <citation type="submission" date="2016-10" db="EMBL/GenBank/DDBJ databases">
        <authorList>
            <person name="Varghese N."/>
            <person name="Submissions S."/>
        </authorList>
    </citation>
    <scope>NUCLEOTIDE SEQUENCE [LARGE SCALE GENOMIC DNA]</scope>
    <source>
        <strain evidence="2 3">CIP 109853</strain>
    </source>
</reference>
<organism evidence="2 3">
    <name type="scientific">Pseudomonas cuatrocienegasensis</name>
    <dbReference type="NCBI Taxonomy" id="543360"/>
    <lineage>
        <taxon>Bacteria</taxon>
        <taxon>Pseudomonadati</taxon>
        <taxon>Pseudomonadota</taxon>
        <taxon>Gammaproteobacteria</taxon>
        <taxon>Pseudomonadales</taxon>
        <taxon>Pseudomonadaceae</taxon>
        <taxon>Pseudomonas</taxon>
    </lineage>
</organism>
<dbReference type="InterPro" id="IPR024173">
    <property type="entry name" value="Pesterase_MJ0037-like"/>
</dbReference>
<evidence type="ECO:0000259" key="1">
    <source>
        <dbReference type="Pfam" id="PF00149"/>
    </source>
</evidence>
<evidence type="ECO:0000313" key="2">
    <source>
        <dbReference type="EMBL" id="SEP68324.1"/>
    </source>
</evidence>
<dbReference type="PIRSF" id="PIRSF000887">
    <property type="entry name" value="Pesterase_MJ0037"/>
    <property type="match status" value="1"/>
</dbReference>
<dbReference type="Gene3D" id="3.60.21.10">
    <property type="match status" value="1"/>
</dbReference>
<evidence type="ECO:0000313" key="3">
    <source>
        <dbReference type="Proteomes" id="UP000198512"/>
    </source>
</evidence>
<dbReference type="InterPro" id="IPR026336">
    <property type="entry name" value="PdeM-like"/>
</dbReference>
<gene>
    <name evidence="2" type="ORF">SAMN05216600_101302</name>
</gene>
<dbReference type="InterPro" id="IPR029052">
    <property type="entry name" value="Metallo-depent_PP-like"/>
</dbReference>
<dbReference type="InterPro" id="IPR004843">
    <property type="entry name" value="Calcineurin-like_PHP"/>
</dbReference>
<name>A0ABY1B199_9PSED</name>
<dbReference type="PANTHER" id="PTHR39323">
    <property type="entry name" value="BLR1149 PROTEIN"/>
    <property type="match status" value="1"/>
</dbReference>
<dbReference type="SUPFAM" id="SSF56300">
    <property type="entry name" value="Metallo-dependent phosphatases"/>
    <property type="match status" value="1"/>
</dbReference>